<dbReference type="Proteomes" id="UP000436088">
    <property type="component" value="Unassembled WGS sequence"/>
</dbReference>
<dbReference type="AlphaFoldDB" id="A0A6A3ABA1"/>
<gene>
    <name evidence="9" type="ORF">F3Y22_tig00110556pilonHSYRG00035</name>
</gene>
<dbReference type="GO" id="GO:0003700">
    <property type="term" value="F:DNA-binding transcription factor activity"/>
    <property type="evidence" value="ECO:0007669"/>
    <property type="project" value="InterPro"/>
</dbReference>
<evidence type="ECO:0000256" key="3">
    <source>
        <dbReference type="ARBA" id="ARBA00023125"/>
    </source>
</evidence>
<feature type="region of interest" description="Disordered" evidence="7">
    <location>
        <begin position="218"/>
        <end position="276"/>
    </location>
</feature>
<dbReference type="GO" id="GO:0043565">
    <property type="term" value="F:sequence-specific DNA binding"/>
    <property type="evidence" value="ECO:0007669"/>
    <property type="project" value="InterPro"/>
</dbReference>
<organism evidence="9 10">
    <name type="scientific">Hibiscus syriacus</name>
    <name type="common">Rose of Sharon</name>
    <dbReference type="NCBI Taxonomy" id="106335"/>
    <lineage>
        <taxon>Eukaryota</taxon>
        <taxon>Viridiplantae</taxon>
        <taxon>Streptophyta</taxon>
        <taxon>Embryophyta</taxon>
        <taxon>Tracheophyta</taxon>
        <taxon>Spermatophyta</taxon>
        <taxon>Magnoliopsida</taxon>
        <taxon>eudicotyledons</taxon>
        <taxon>Gunneridae</taxon>
        <taxon>Pentapetalae</taxon>
        <taxon>rosids</taxon>
        <taxon>malvids</taxon>
        <taxon>Malvales</taxon>
        <taxon>Malvaceae</taxon>
        <taxon>Malvoideae</taxon>
        <taxon>Hibiscus</taxon>
    </lineage>
</organism>
<name>A0A6A3ABA1_HIBSY</name>
<evidence type="ECO:0000259" key="8">
    <source>
        <dbReference type="PROSITE" id="PS50811"/>
    </source>
</evidence>
<dbReference type="InterPro" id="IPR036576">
    <property type="entry name" value="WRKY_dom_sf"/>
</dbReference>
<keyword evidence="4" id="KW-0804">Transcription</keyword>
<evidence type="ECO:0000256" key="5">
    <source>
        <dbReference type="ARBA" id="ARBA00023242"/>
    </source>
</evidence>
<dbReference type="PANTHER" id="PTHR31429">
    <property type="entry name" value="WRKY TRANSCRIPTION FACTOR 36-RELATED"/>
    <property type="match status" value="1"/>
</dbReference>
<evidence type="ECO:0000256" key="4">
    <source>
        <dbReference type="ARBA" id="ARBA00023163"/>
    </source>
</evidence>
<dbReference type="SUPFAM" id="SSF118290">
    <property type="entry name" value="WRKY DNA-binding domain"/>
    <property type="match status" value="1"/>
</dbReference>
<dbReference type="SMART" id="SM00774">
    <property type="entry name" value="WRKY"/>
    <property type="match status" value="1"/>
</dbReference>
<evidence type="ECO:0000313" key="10">
    <source>
        <dbReference type="Proteomes" id="UP000436088"/>
    </source>
</evidence>
<evidence type="ECO:0000256" key="1">
    <source>
        <dbReference type="ARBA" id="ARBA00004123"/>
    </source>
</evidence>
<keyword evidence="10" id="KW-1185">Reference proteome</keyword>
<feature type="domain" description="WRKY" evidence="8">
    <location>
        <begin position="288"/>
        <end position="354"/>
    </location>
</feature>
<dbReference type="GO" id="GO:0005634">
    <property type="term" value="C:nucleus"/>
    <property type="evidence" value="ECO:0007669"/>
    <property type="project" value="UniProtKB-SubCell"/>
</dbReference>
<protein>
    <submittedName>
        <fullName evidence="9">WRKY transcription factor 31</fullName>
    </submittedName>
</protein>
<comment type="caution">
    <text evidence="9">The sequence shown here is derived from an EMBL/GenBank/DDBJ whole genome shotgun (WGS) entry which is preliminary data.</text>
</comment>
<dbReference type="Gene3D" id="2.20.25.80">
    <property type="entry name" value="WRKY domain"/>
    <property type="match status" value="1"/>
</dbReference>
<keyword evidence="5" id="KW-0539">Nucleus</keyword>
<dbReference type="EMBL" id="VEPZ02001028">
    <property type="protein sequence ID" value="KAE8700455.1"/>
    <property type="molecule type" value="Genomic_DNA"/>
</dbReference>
<reference evidence="9" key="1">
    <citation type="submission" date="2019-09" db="EMBL/GenBank/DDBJ databases">
        <title>Draft genome information of white flower Hibiscus syriacus.</title>
        <authorList>
            <person name="Kim Y.-M."/>
        </authorList>
    </citation>
    <scope>NUCLEOTIDE SEQUENCE [LARGE SCALE GENOMIC DNA]</scope>
    <source>
        <strain evidence="9">YM2019G1</strain>
    </source>
</reference>
<dbReference type="InterPro" id="IPR044810">
    <property type="entry name" value="WRKY_plant"/>
</dbReference>
<keyword evidence="3" id="KW-0238">DNA-binding</keyword>
<keyword evidence="6" id="KW-0175">Coiled coil</keyword>
<evidence type="ECO:0000256" key="7">
    <source>
        <dbReference type="SAM" id="MobiDB-lite"/>
    </source>
</evidence>
<keyword evidence="2" id="KW-0805">Transcription regulation</keyword>
<dbReference type="InterPro" id="IPR003657">
    <property type="entry name" value="WRKY_dom"/>
</dbReference>
<comment type="subcellular location">
    <subcellularLocation>
        <location evidence="1">Nucleus</location>
    </subcellularLocation>
</comment>
<dbReference type="PROSITE" id="PS50811">
    <property type="entry name" value="WRKY"/>
    <property type="match status" value="1"/>
</dbReference>
<evidence type="ECO:0000256" key="2">
    <source>
        <dbReference type="ARBA" id="ARBA00023015"/>
    </source>
</evidence>
<sequence length="523" mass="57095">MDKGWGLTLGNSDPVYGFFPGKSNSASPGPFFRLKEQQPDMFQFPVSLAGYREDRRGTSSPSPHASADNRLVVDEVDFFSDKKHKVDDDNKTSTTVTAKKETTHGGGDHLDTGLHLLTVDGWVSSDTEDKRAKNELAELQVEFKRMHAENQRLRNMISHVSNNYTTLQMHLVTLMKQQRNPGPKTTQEHEIQEVKSQVKKDEVVMPTQFMDLVPYSGSAEADEMSHPSSEERTRSVSPPNNVEVASEESPESDGWGPNKAQKLNLSRPIEPSADATMRKARVSVRARSEAPMISDGCQWRKYGQKMAKGNPCPRGYYRCTMAVGCPVRKKVQRCAEDRTILITTYEGNHNHPLPPAAMAMASTTAAAASMLLSGSMPSADGIMNPNLLARTILPSCSSSMASISASAPFPTVTLDLTQSPNHVQFQRPPPQFEASQLPQVFDQAPYNQSKFSGLQLSSQLGHQVPHPQLQPQHPTLADKVSAATAAITNDPNFTAALVAAINSITGGSHPNSSSSNTSNSNKK</sequence>
<accession>A0A6A3ABA1</accession>
<evidence type="ECO:0000313" key="9">
    <source>
        <dbReference type="EMBL" id="KAE8700455.1"/>
    </source>
</evidence>
<dbReference type="FunFam" id="2.20.25.80:FF:000002">
    <property type="entry name" value="probable WRKY transcription factor 31"/>
    <property type="match status" value="1"/>
</dbReference>
<dbReference type="Pfam" id="PF03106">
    <property type="entry name" value="WRKY"/>
    <property type="match status" value="1"/>
</dbReference>
<feature type="coiled-coil region" evidence="6">
    <location>
        <begin position="129"/>
        <end position="156"/>
    </location>
</feature>
<proteinExistence type="predicted"/>
<evidence type="ECO:0000256" key="6">
    <source>
        <dbReference type="SAM" id="Coils"/>
    </source>
</evidence>
<dbReference type="PANTHER" id="PTHR31429:SF106">
    <property type="entry name" value="WRKY TRANSCRIPTION FACTOR 31-RELATED"/>
    <property type="match status" value="1"/>
</dbReference>
<feature type="compositionally biased region" description="Basic and acidic residues" evidence="7">
    <location>
        <begin position="223"/>
        <end position="234"/>
    </location>
</feature>